<dbReference type="FunFam" id="1.20.272.10:FF:000001">
    <property type="entry name" value="Putative AAA family ATPase"/>
    <property type="match status" value="1"/>
</dbReference>
<evidence type="ECO:0000256" key="6">
    <source>
        <dbReference type="ARBA" id="ARBA00022840"/>
    </source>
</evidence>
<reference evidence="8 9" key="1">
    <citation type="journal article" date="2017" name="Nat. Commun.">
        <title>In situ click chemistry generation of cyclooxygenase-2 inhibitors.</title>
        <authorList>
            <person name="Bhardwaj A."/>
            <person name="Kaur J."/>
            <person name="Wuest M."/>
            <person name="Wuest F."/>
        </authorList>
    </citation>
    <scope>NUCLEOTIDE SEQUENCE [LARGE SCALE GENOMIC DNA]</scope>
    <source>
        <strain evidence="8">S2_018_000_R2_106</strain>
    </source>
</reference>
<accession>A0A6N4R9S7</accession>
<dbReference type="InterPro" id="IPR003593">
    <property type="entry name" value="AAA+_ATPase"/>
</dbReference>
<evidence type="ECO:0000256" key="5">
    <source>
        <dbReference type="ARBA" id="ARBA00022741"/>
    </source>
</evidence>
<dbReference type="FunFam" id="3.40.50.300:FF:000137">
    <property type="entry name" value="Replication-associated recombination protein A"/>
    <property type="match status" value="1"/>
</dbReference>
<dbReference type="CDD" id="cd18139">
    <property type="entry name" value="HLD_clamp_RarA"/>
    <property type="match status" value="1"/>
</dbReference>
<dbReference type="GO" id="GO:0016887">
    <property type="term" value="F:ATP hydrolysis activity"/>
    <property type="evidence" value="ECO:0007669"/>
    <property type="project" value="InterPro"/>
</dbReference>
<evidence type="ECO:0000256" key="1">
    <source>
        <dbReference type="ARBA" id="ARBA00002393"/>
    </source>
</evidence>
<keyword evidence="6" id="KW-0067">ATP-binding</keyword>
<dbReference type="Proteomes" id="UP000320948">
    <property type="component" value="Unassembled WGS sequence"/>
</dbReference>
<organism evidence="8 9">
    <name type="scientific">Blastochloris viridis</name>
    <name type="common">Rhodopseudomonas viridis</name>
    <dbReference type="NCBI Taxonomy" id="1079"/>
    <lineage>
        <taxon>Bacteria</taxon>
        <taxon>Pseudomonadati</taxon>
        <taxon>Pseudomonadota</taxon>
        <taxon>Alphaproteobacteria</taxon>
        <taxon>Hyphomicrobiales</taxon>
        <taxon>Blastochloridaceae</taxon>
        <taxon>Blastochloris</taxon>
    </lineage>
</organism>
<keyword evidence="5" id="KW-0547">Nucleotide-binding</keyword>
<evidence type="ECO:0000256" key="2">
    <source>
        <dbReference type="ARBA" id="ARBA00008959"/>
    </source>
</evidence>
<sequence>MKAGQGLFESLGPVGEPLAARLRPQKLEDVVGQEHLVGEDGVLTRLMAAGVPQSVIFWGPPGCGKTTLARLYAQAFGAEFVQISAVLAGVADVRKIVEEAKHLQSMGRRTVMFVDEIHRFTKAQQDAFLPHVESGLLVLVGATTENPSFALNNALLSRCTVLPVRSLEREDLEKILLTAEQVVGPLPVTDEARSALLDLAHGDARYFLNLVELVSALRAKTPLDVAGLKAAIPARLALYDKGGDWHYDLISALHKSVRGSDPDAAMYYVARMMAGGEDGMYLARRLIRMAVEDVGLADPQALPIAIAAQESYRTMGSPEGDLSLAEAAVYMALAPKSNALYKAYNQAKALAAATAHIAPPKHIVNAPTKMMRELGHGAGYAYDHDTEHGFSGQNYWPEGVERPTLYQPVARGFEREMQKRMAYFTKLRDDLNQD</sequence>
<dbReference type="Pfam" id="PF16193">
    <property type="entry name" value="AAA_assoc_2"/>
    <property type="match status" value="1"/>
</dbReference>
<dbReference type="GO" id="GO:0008047">
    <property type="term" value="F:enzyme activator activity"/>
    <property type="evidence" value="ECO:0007669"/>
    <property type="project" value="TreeGrafter"/>
</dbReference>
<dbReference type="EMBL" id="VAFM01000002">
    <property type="protein sequence ID" value="TKW60499.1"/>
    <property type="molecule type" value="Genomic_DNA"/>
</dbReference>
<evidence type="ECO:0000313" key="8">
    <source>
        <dbReference type="EMBL" id="TKW60499.1"/>
    </source>
</evidence>
<dbReference type="Pfam" id="PF00004">
    <property type="entry name" value="AAA"/>
    <property type="match status" value="1"/>
</dbReference>
<evidence type="ECO:0000256" key="3">
    <source>
        <dbReference type="ARBA" id="ARBA00020776"/>
    </source>
</evidence>
<protein>
    <recommendedName>
        <fullName evidence="3">Replication-associated recombination protein A</fullName>
    </recommendedName>
</protein>
<proteinExistence type="inferred from homology"/>
<dbReference type="SMART" id="SM00382">
    <property type="entry name" value="AAA"/>
    <property type="match status" value="1"/>
</dbReference>
<dbReference type="GO" id="GO:0005524">
    <property type="term" value="F:ATP binding"/>
    <property type="evidence" value="ECO:0007669"/>
    <property type="project" value="UniProtKB-KW"/>
</dbReference>
<dbReference type="Pfam" id="PF12002">
    <property type="entry name" value="MgsA_C"/>
    <property type="match status" value="1"/>
</dbReference>
<dbReference type="GO" id="GO:0003677">
    <property type="term" value="F:DNA binding"/>
    <property type="evidence" value="ECO:0007669"/>
    <property type="project" value="InterPro"/>
</dbReference>
<dbReference type="GO" id="GO:0006261">
    <property type="term" value="P:DNA-templated DNA replication"/>
    <property type="evidence" value="ECO:0007669"/>
    <property type="project" value="TreeGrafter"/>
</dbReference>
<comment type="caution">
    <text evidence="8">The sequence shown here is derived from an EMBL/GenBank/DDBJ whole genome shotgun (WGS) entry which is preliminary data.</text>
</comment>
<gene>
    <name evidence="8" type="ORF">DI628_06240</name>
</gene>
<dbReference type="SUPFAM" id="SSF52540">
    <property type="entry name" value="P-loop containing nucleoside triphosphate hydrolases"/>
    <property type="match status" value="1"/>
</dbReference>
<evidence type="ECO:0000259" key="7">
    <source>
        <dbReference type="SMART" id="SM00382"/>
    </source>
</evidence>
<dbReference type="InterPro" id="IPR027417">
    <property type="entry name" value="P-loop_NTPase"/>
</dbReference>
<dbReference type="InterPro" id="IPR032423">
    <property type="entry name" value="AAA_assoc_2"/>
</dbReference>
<comment type="function">
    <text evidence="1">DNA-dependent ATPase that plays important roles in cellular responses to stalled DNA replication processes.</text>
</comment>
<feature type="domain" description="AAA+ ATPase" evidence="7">
    <location>
        <begin position="51"/>
        <end position="176"/>
    </location>
</feature>
<dbReference type="Gene3D" id="3.40.50.300">
    <property type="entry name" value="P-loop containing nucleotide triphosphate hydrolases"/>
    <property type="match status" value="1"/>
</dbReference>
<dbReference type="GO" id="GO:0017116">
    <property type="term" value="F:single-stranded DNA helicase activity"/>
    <property type="evidence" value="ECO:0007669"/>
    <property type="project" value="TreeGrafter"/>
</dbReference>
<evidence type="ECO:0000256" key="4">
    <source>
        <dbReference type="ARBA" id="ARBA00022705"/>
    </source>
</evidence>
<keyword evidence="4" id="KW-0235">DNA replication</keyword>
<dbReference type="InterPro" id="IPR051314">
    <property type="entry name" value="AAA_ATPase_RarA/MGS1/WRNIP1"/>
</dbReference>
<dbReference type="PANTHER" id="PTHR13779">
    <property type="entry name" value="WERNER HELICASE-INTERACTING PROTEIN 1 FAMILY MEMBER"/>
    <property type="match status" value="1"/>
</dbReference>
<dbReference type="InterPro" id="IPR003959">
    <property type="entry name" value="ATPase_AAA_core"/>
</dbReference>
<comment type="similarity">
    <text evidence="2">Belongs to the AAA ATPase family. RarA/MGS1/WRNIP1 subfamily.</text>
</comment>
<dbReference type="SUPFAM" id="SSF48019">
    <property type="entry name" value="post-AAA+ oligomerization domain-like"/>
    <property type="match status" value="1"/>
</dbReference>
<dbReference type="CDD" id="cd00009">
    <property type="entry name" value="AAA"/>
    <property type="match status" value="1"/>
</dbReference>
<dbReference type="Gene3D" id="1.20.272.10">
    <property type="match status" value="1"/>
</dbReference>
<dbReference type="InterPro" id="IPR021886">
    <property type="entry name" value="MgsA_C"/>
</dbReference>
<dbReference type="Gene3D" id="1.10.3710.10">
    <property type="entry name" value="DNA polymerase III clamp loader subunits, C-terminal domain"/>
    <property type="match status" value="1"/>
</dbReference>
<dbReference type="GO" id="GO:0000731">
    <property type="term" value="P:DNA synthesis involved in DNA repair"/>
    <property type="evidence" value="ECO:0007669"/>
    <property type="project" value="TreeGrafter"/>
</dbReference>
<dbReference type="AlphaFoldDB" id="A0A6N4R9S7"/>
<evidence type="ECO:0000313" key="9">
    <source>
        <dbReference type="Proteomes" id="UP000320948"/>
    </source>
</evidence>
<dbReference type="InterPro" id="IPR008921">
    <property type="entry name" value="DNA_pol3_clamp-load_cplx_C"/>
</dbReference>
<name>A0A6N4R9S7_BLAVI</name>
<dbReference type="PANTHER" id="PTHR13779:SF7">
    <property type="entry name" value="ATPASE WRNIP1"/>
    <property type="match status" value="1"/>
</dbReference>